<dbReference type="EMBL" id="LVJE01000011">
    <property type="protein sequence ID" value="OAB28482.1"/>
    <property type="molecule type" value="Genomic_DNA"/>
</dbReference>
<name>A0A167XLI8_9FLAO</name>
<feature type="transmembrane region" description="Helical" evidence="7">
    <location>
        <begin position="140"/>
        <end position="156"/>
    </location>
</feature>
<keyword evidence="4 7" id="KW-0812">Transmembrane</keyword>
<dbReference type="PANTHER" id="PTHR33567">
    <property type="entry name" value="CHROMATE ION TRANSPORTER (EUROFUNG)"/>
    <property type="match status" value="1"/>
</dbReference>
<dbReference type="AlphaFoldDB" id="A0A167XLI8"/>
<keyword evidence="3" id="KW-1003">Cell membrane</keyword>
<gene>
    <name evidence="8" type="ORF">FBFR_07220</name>
</gene>
<proteinExistence type="inferred from homology"/>
<dbReference type="OrthoDB" id="9788907at2"/>
<dbReference type="Pfam" id="PF02417">
    <property type="entry name" value="Chromate_transp"/>
    <property type="match status" value="2"/>
</dbReference>
<accession>A0A167XLI8</accession>
<organism evidence="8 9">
    <name type="scientific">Flavobacterium fryxellicola</name>
    <dbReference type="NCBI Taxonomy" id="249352"/>
    <lineage>
        <taxon>Bacteria</taxon>
        <taxon>Pseudomonadati</taxon>
        <taxon>Bacteroidota</taxon>
        <taxon>Flavobacteriia</taxon>
        <taxon>Flavobacteriales</taxon>
        <taxon>Flavobacteriaceae</taxon>
        <taxon>Flavobacterium</taxon>
    </lineage>
</organism>
<feature type="transmembrane region" description="Helical" evidence="7">
    <location>
        <begin position="114"/>
        <end position="133"/>
    </location>
</feature>
<dbReference type="GO" id="GO:0015109">
    <property type="term" value="F:chromate transmembrane transporter activity"/>
    <property type="evidence" value="ECO:0007669"/>
    <property type="project" value="InterPro"/>
</dbReference>
<dbReference type="PIRSF" id="PIRSF004810">
    <property type="entry name" value="ChrA"/>
    <property type="match status" value="1"/>
</dbReference>
<sequence>MESKAELKELAKLFLKLGVIGFGGPAAHIAMMQSEVVSKRKWFTEQHFLDLIGATNLIPGPNSTEMAIHIGHEKGGWKGLIVAGVCFILPAVFITGIFAWLYKQYGQLPEVQPFIYGIKPAIIAIILVAIYPLAKKSLKSTELIIIGMIVLVSSLLHINEIYLMFGAGLFALFLAYVRNNKQNSVKNLLPLTILQITNTEITSAINVNLFWIFLKIGAILYGSGYVLFAFLDTELVSTGLLTRQQLIDAIAVGQFTPGPVFSSVTFIGYQINGFTGAIVSTVAIFLPSFVFVALLNPLVNKMRNSKLFSAFLDAVNVASVAIIIAVCLDMGKDTITDWRTIFIAVLSIVSTFRFKKLNNAFVVLGGSLIGYLLSLL</sequence>
<feature type="transmembrane region" description="Helical" evidence="7">
    <location>
        <begin position="307"/>
        <end position="326"/>
    </location>
</feature>
<feature type="transmembrane region" description="Helical" evidence="7">
    <location>
        <begin position="13"/>
        <end position="31"/>
    </location>
</feature>
<evidence type="ECO:0000256" key="7">
    <source>
        <dbReference type="SAM" id="Phobius"/>
    </source>
</evidence>
<comment type="caution">
    <text evidence="8">The sequence shown here is derived from an EMBL/GenBank/DDBJ whole genome shotgun (WGS) entry which is preliminary data.</text>
</comment>
<dbReference type="InterPro" id="IPR003370">
    <property type="entry name" value="Chromate_transpt"/>
</dbReference>
<keyword evidence="5 7" id="KW-1133">Transmembrane helix</keyword>
<evidence type="ECO:0000256" key="3">
    <source>
        <dbReference type="ARBA" id="ARBA00022475"/>
    </source>
</evidence>
<evidence type="ECO:0000256" key="1">
    <source>
        <dbReference type="ARBA" id="ARBA00004651"/>
    </source>
</evidence>
<dbReference type="GO" id="GO:0005886">
    <property type="term" value="C:plasma membrane"/>
    <property type="evidence" value="ECO:0007669"/>
    <property type="project" value="UniProtKB-SubCell"/>
</dbReference>
<dbReference type="PANTHER" id="PTHR33567:SF3">
    <property type="entry name" value="CHROMATE ION TRANSPORTER (EUROFUNG)"/>
    <property type="match status" value="1"/>
</dbReference>
<dbReference type="Proteomes" id="UP000077164">
    <property type="component" value="Unassembled WGS sequence"/>
</dbReference>
<comment type="similarity">
    <text evidence="2">Belongs to the chromate ion transporter (CHR) (TC 2.A.51) family.</text>
</comment>
<feature type="transmembrane region" description="Helical" evidence="7">
    <location>
        <begin position="274"/>
        <end position="295"/>
    </location>
</feature>
<evidence type="ECO:0000313" key="9">
    <source>
        <dbReference type="Proteomes" id="UP000077164"/>
    </source>
</evidence>
<feature type="transmembrane region" description="Helical" evidence="7">
    <location>
        <begin position="338"/>
        <end position="354"/>
    </location>
</feature>
<evidence type="ECO:0000256" key="6">
    <source>
        <dbReference type="ARBA" id="ARBA00023136"/>
    </source>
</evidence>
<evidence type="ECO:0000256" key="4">
    <source>
        <dbReference type="ARBA" id="ARBA00022692"/>
    </source>
</evidence>
<keyword evidence="6 7" id="KW-0472">Membrane</keyword>
<evidence type="ECO:0000256" key="5">
    <source>
        <dbReference type="ARBA" id="ARBA00022989"/>
    </source>
</evidence>
<evidence type="ECO:0000256" key="2">
    <source>
        <dbReference type="ARBA" id="ARBA00005262"/>
    </source>
</evidence>
<keyword evidence="9" id="KW-1185">Reference proteome</keyword>
<comment type="subcellular location">
    <subcellularLocation>
        <location evidence="1">Cell membrane</location>
        <topology evidence="1">Multi-pass membrane protein</topology>
    </subcellularLocation>
</comment>
<feature type="transmembrane region" description="Helical" evidence="7">
    <location>
        <begin position="359"/>
        <end position="375"/>
    </location>
</feature>
<dbReference type="NCBIfam" id="TIGR00937">
    <property type="entry name" value="2A51"/>
    <property type="match status" value="1"/>
</dbReference>
<dbReference type="InterPro" id="IPR014047">
    <property type="entry name" value="Chr_Tranpt_l_chain"/>
</dbReference>
<feature type="transmembrane region" description="Helical" evidence="7">
    <location>
        <begin position="209"/>
        <end position="231"/>
    </location>
</feature>
<dbReference type="RefSeq" id="WP_066078979.1">
    <property type="nucleotide sequence ID" value="NZ_FRDK01000001.1"/>
</dbReference>
<evidence type="ECO:0000313" key="8">
    <source>
        <dbReference type="EMBL" id="OAB28482.1"/>
    </source>
</evidence>
<protein>
    <submittedName>
        <fullName evidence="8">Chromate transporter</fullName>
    </submittedName>
</protein>
<reference evidence="8 9" key="1">
    <citation type="submission" date="2016-03" db="EMBL/GenBank/DDBJ databases">
        <title>Draft genome sequence of Flavobacterium fryxellicola DSM 16209.</title>
        <authorList>
            <person name="Shin S.-K."/>
            <person name="Yi H."/>
        </authorList>
    </citation>
    <scope>NUCLEOTIDE SEQUENCE [LARGE SCALE GENOMIC DNA]</scope>
    <source>
        <strain evidence="8 9">DSM 16209</strain>
    </source>
</reference>
<feature type="transmembrane region" description="Helical" evidence="7">
    <location>
        <begin position="80"/>
        <end position="102"/>
    </location>
</feature>